<comment type="caution">
    <text evidence="1">The sequence shown here is derived from an EMBL/GenBank/DDBJ whole genome shotgun (WGS) entry which is preliminary data.</text>
</comment>
<proteinExistence type="predicted"/>
<dbReference type="EMBL" id="NNRJ01000015">
    <property type="protein sequence ID" value="OYR19720.1"/>
    <property type="molecule type" value="Genomic_DNA"/>
</dbReference>
<reference evidence="1 2" key="1">
    <citation type="submission" date="2017-07" db="EMBL/GenBank/DDBJ databases">
        <title>Phylogenetic study on the rhizospheric bacterium Ochrobactrum sp. A44.</title>
        <authorList>
            <person name="Krzyzanowska D.M."/>
            <person name="Ossowicki A."/>
            <person name="Rajewska M."/>
            <person name="Maciag T."/>
            <person name="Kaczynski Z."/>
            <person name="Czerwicka M."/>
            <person name="Jafra S."/>
        </authorList>
    </citation>
    <scope>NUCLEOTIDE SEQUENCE [LARGE SCALE GENOMIC DNA]</scope>
    <source>
        <strain evidence="1 2">DSM 7216</strain>
    </source>
</reference>
<keyword evidence="2" id="KW-1185">Reference proteome</keyword>
<dbReference type="Proteomes" id="UP000215590">
    <property type="component" value="Unassembled WGS sequence"/>
</dbReference>
<evidence type="ECO:0000313" key="1">
    <source>
        <dbReference type="EMBL" id="OYR19720.1"/>
    </source>
</evidence>
<gene>
    <name evidence="1" type="ORF">CEV31_1138</name>
</gene>
<accession>A0A256FYB1</accession>
<organism evidence="1 2">
    <name type="scientific">Brucella thiophenivorans</name>
    <dbReference type="NCBI Taxonomy" id="571255"/>
    <lineage>
        <taxon>Bacteria</taxon>
        <taxon>Pseudomonadati</taxon>
        <taxon>Pseudomonadota</taxon>
        <taxon>Alphaproteobacteria</taxon>
        <taxon>Hyphomicrobiales</taxon>
        <taxon>Brucellaceae</taxon>
        <taxon>Brucella/Ochrobactrum group</taxon>
        <taxon>Brucella</taxon>
    </lineage>
</organism>
<evidence type="ECO:0000313" key="2">
    <source>
        <dbReference type="Proteomes" id="UP000215590"/>
    </source>
</evidence>
<dbReference type="AlphaFoldDB" id="A0A256FYB1"/>
<protein>
    <submittedName>
        <fullName evidence="1">Uncharacterized protein</fullName>
    </submittedName>
</protein>
<sequence length="101" mass="11158">MAFGIDELNPGNPDITVGARSVFLDRRRSERSANGRYLLIINVIGGLISWALKAIPPSNPCLTRKCGQASGKVNSIFDWGNHPRQIKKYFGSVKRHIGHIS</sequence>
<name>A0A256FYB1_9HYPH</name>